<dbReference type="OrthoDB" id="2802411at2759"/>
<keyword evidence="3 7" id="KW-0812">Transmembrane</keyword>
<comment type="similarity">
    <text evidence="2">Belongs to the UPF0057 (PMP3) family.</text>
</comment>
<dbReference type="AlphaFoldDB" id="A0A9P8NZR4"/>
<evidence type="ECO:0000256" key="7">
    <source>
        <dbReference type="SAM" id="Phobius"/>
    </source>
</evidence>
<evidence type="ECO:0000256" key="6">
    <source>
        <dbReference type="SAM" id="MobiDB-lite"/>
    </source>
</evidence>
<keyword evidence="9" id="KW-1185">Reference proteome</keyword>
<name>A0A9P8NZR4_9ASCO</name>
<gene>
    <name evidence="8" type="ORF">OGAPHI_006205</name>
</gene>
<evidence type="ECO:0000256" key="2">
    <source>
        <dbReference type="ARBA" id="ARBA00009530"/>
    </source>
</evidence>
<dbReference type="RefSeq" id="XP_046059128.1">
    <property type="nucleotide sequence ID" value="XM_046207468.1"/>
</dbReference>
<keyword evidence="4 7" id="KW-1133">Transmembrane helix</keyword>
<accession>A0A9P8NZR4</accession>
<dbReference type="Proteomes" id="UP000769157">
    <property type="component" value="Unassembled WGS sequence"/>
</dbReference>
<dbReference type="GeneID" id="70238169"/>
<dbReference type="EMBL" id="JAEUBE010000414">
    <property type="protein sequence ID" value="KAH3662024.1"/>
    <property type="molecule type" value="Genomic_DNA"/>
</dbReference>
<evidence type="ECO:0000256" key="3">
    <source>
        <dbReference type="ARBA" id="ARBA00022692"/>
    </source>
</evidence>
<reference evidence="8" key="2">
    <citation type="submission" date="2021-01" db="EMBL/GenBank/DDBJ databases">
        <authorList>
            <person name="Schikora-Tamarit M.A."/>
        </authorList>
    </citation>
    <scope>NUCLEOTIDE SEQUENCE</scope>
    <source>
        <strain evidence="8">CBS6075</strain>
    </source>
</reference>
<evidence type="ECO:0000313" key="9">
    <source>
        <dbReference type="Proteomes" id="UP000769157"/>
    </source>
</evidence>
<feature type="region of interest" description="Disordered" evidence="6">
    <location>
        <begin position="97"/>
        <end position="146"/>
    </location>
</feature>
<protein>
    <submittedName>
        <fullName evidence="8">Uncharacterized protein</fullName>
    </submittedName>
</protein>
<feature type="compositionally biased region" description="Polar residues" evidence="6">
    <location>
        <begin position="136"/>
        <end position="146"/>
    </location>
</feature>
<feature type="transmembrane region" description="Helical" evidence="7">
    <location>
        <begin position="12"/>
        <end position="32"/>
    </location>
</feature>
<evidence type="ECO:0000313" key="8">
    <source>
        <dbReference type="EMBL" id="KAH3662024.1"/>
    </source>
</evidence>
<comment type="caution">
    <text evidence="8">The sequence shown here is derived from an EMBL/GenBank/DDBJ whole genome shotgun (WGS) entry which is preliminary data.</text>
</comment>
<organism evidence="8 9">
    <name type="scientific">Ogataea philodendri</name>
    <dbReference type="NCBI Taxonomy" id="1378263"/>
    <lineage>
        <taxon>Eukaryota</taxon>
        <taxon>Fungi</taxon>
        <taxon>Dikarya</taxon>
        <taxon>Ascomycota</taxon>
        <taxon>Saccharomycotina</taxon>
        <taxon>Pichiomycetes</taxon>
        <taxon>Pichiales</taxon>
        <taxon>Pichiaceae</taxon>
        <taxon>Ogataea</taxon>
    </lineage>
</organism>
<dbReference type="InterPro" id="IPR000612">
    <property type="entry name" value="PMP3"/>
</dbReference>
<dbReference type="Pfam" id="PF01679">
    <property type="entry name" value="Pmp3"/>
    <property type="match status" value="1"/>
</dbReference>
<dbReference type="GO" id="GO:0016020">
    <property type="term" value="C:membrane"/>
    <property type="evidence" value="ECO:0007669"/>
    <property type="project" value="UniProtKB-SubCell"/>
</dbReference>
<evidence type="ECO:0000256" key="5">
    <source>
        <dbReference type="ARBA" id="ARBA00023136"/>
    </source>
</evidence>
<sequence>MKRGLCTCDMLINICLCLLGYVPGLVHSWYIILKSPDRVRMEDLERHQIIINSPPATASMVISRQPDQTRIRFSHPEPFKTQARHSQDIFEQGALSPLSSTPFLNRPPAQPSQLNNVTYGSIEDDQSDEAPPSYDNVMNETSKQFQ</sequence>
<proteinExistence type="inferred from homology"/>
<reference evidence="8" key="1">
    <citation type="journal article" date="2021" name="Open Biol.">
        <title>Shared evolutionary footprints suggest mitochondrial oxidative damage underlies multiple complex I losses in fungi.</title>
        <authorList>
            <person name="Schikora-Tamarit M.A."/>
            <person name="Marcet-Houben M."/>
            <person name="Nosek J."/>
            <person name="Gabaldon T."/>
        </authorList>
    </citation>
    <scope>NUCLEOTIDE SEQUENCE</scope>
    <source>
        <strain evidence="8">CBS6075</strain>
    </source>
</reference>
<comment type="subcellular location">
    <subcellularLocation>
        <location evidence="1">Membrane</location>
    </subcellularLocation>
</comment>
<evidence type="ECO:0000256" key="4">
    <source>
        <dbReference type="ARBA" id="ARBA00022989"/>
    </source>
</evidence>
<evidence type="ECO:0000256" key="1">
    <source>
        <dbReference type="ARBA" id="ARBA00004370"/>
    </source>
</evidence>
<keyword evidence="5 7" id="KW-0472">Membrane</keyword>